<protein>
    <recommendedName>
        <fullName evidence="3">Dinitrogenase iron-molybdenum cofactor biosynthesis domain-containing protein</fullName>
    </recommendedName>
</protein>
<dbReference type="AlphaFoldDB" id="A8MCF7"/>
<dbReference type="Gene3D" id="3.30.420.130">
    <property type="entry name" value="Dinitrogenase iron-molybdenum cofactor biosynthesis domain"/>
    <property type="match status" value="1"/>
</dbReference>
<evidence type="ECO:0000313" key="1">
    <source>
        <dbReference type="EMBL" id="ABW01463.1"/>
    </source>
</evidence>
<dbReference type="EMBL" id="CP000852">
    <property type="protein sequence ID" value="ABW01463.1"/>
    <property type="molecule type" value="Genomic_DNA"/>
</dbReference>
<dbReference type="RefSeq" id="WP_012185683.1">
    <property type="nucleotide sequence ID" value="NC_009954.1"/>
</dbReference>
<dbReference type="eggNOG" id="arCOG02739">
    <property type="taxonomic scope" value="Archaea"/>
</dbReference>
<dbReference type="OrthoDB" id="42183at2157"/>
<gene>
    <name evidence="1" type="ordered locus">Cmaq_0622</name>
</gene>
<proteinExistence type="predicted"/>
<dbReference type="SUPFAM" id="SSF53146">
    <property type="entry name" value="Nitrogenase accessory factor-like"/>
    <property type="match status" value="1"/>
</dbReference>
<dbReference type="Proteomes" id="UP000001137">
    <property type="component" value="Chromosome"/>
</dbReference>
<dbReference type="HOGENOM" id="CLU_2044290_0_0_2"/>
<sequence>MIVCTTVNDDYRVEVFSKATKLILMDTNRKIIHVEDNPALLSTSKRPTVANRCVELGADVVIAAHGSVCYPSYRILKQHNVRIYVTEPGSDLSSVNVTPINQWEVLYSSIVAVLERLSGH</sequence>
<organism evidence="1 2">
    <name type="scientific">Caldivirga maquilingensis (strain ATCC 700844 / DSM 13496 / JCM 10307 / IC-167)</name>
    <dbReference type="NCBI Taxonomy" id="397948"/>
    <lineage>
        <taxon>Archaea</taxon>
        <taxon>Thermoproteota</taxon>
        <taxon>Thermoprotei</taxon>
        <taxon>Thermoproteales</taxon>
        <taxon>Thermoproteaceae</taxon>
        <taxon>Caldivirga</taxon>
    </lineage>
</organism>
<name>A8MCF7_CALMQ</name>
<dbReference type="InterPro" id="IPR036105">
    <property type="entry name" value="DiNase_FeMo-co_biosyn_sf"/>
</dbReference>
<dbReference type="KEGG" id="cma:Cmaq_0622"/>
<accession>A8MCF7</accession>
<evidence type="ECO:0008006" key="3">
    <source>
        <dbReference type="Google" id="ProtNLM"/>
    </source>
</evidence>
<dbReference type="GeneID" id="5710147"/>
<dbReference type="STRING" id="397948.Cmaq_0622"/>
<evidence type="ECO:0000313" key="2">
    <source>
        <dbReference type="Proteomes" id="UP000001137"/>
    </source>
</evidence>
<reference evidence="1 2" key="1">
    <citation type="submission" date="2007-10" db="EMBL/GenBank/DDBJ databases">
        <title>Complete sequence of Caldivirga maquilingensis IC-167.</title>
        <authorList>
            <consortium name="US DOE Joint Genome Institute"/>
            <person name="Copeland A."/>
            <person name="Lucas S."/>
            <person name="Lapidus A."/>
            <person name="Barry K."/>
            <person name="Glavina del Rio T."/>
            <person name="Dalin E."/>
            <person name="Tice H."/>
            <person name="Pitluck S."/>
            <person name="Saunders E."/>
            <person name="Brettin T."/>
            <person name="Bruce D."/>
            <person name="Detter J.C."/>
            <person name="Han C."/>
            <person name="Schmutz J."/>
            <person name="Larimer F."/>
            <person name="Land M."/>
            <person name="Hauser L."/>
            <person name="Kyrpides N."/>
            <person name="Ivanova N."/>
            <person name="Biddle J.F."/>
            <person name="Zhang Z."/>
            <person name="Fitz-Gibbon S.T."/>
            <person name="Lowe T.M."/>
            <person name="Saltikov C."/>
            <person name="House C.H."/>
            <person name="Richardson P."/>
        </authorList>
    </citation>
    <scope>NUCLEOTIDE SEQUENCE [LARGE SCALE GENOMIC DNA]</scope>
    <source>
        <strain evidence="2">ATCC 700844 / DSM 13496 / JCM 10307 / IC-167</strain>
    </source>
</reference>
<keyword evidence="2" id="KW-1185">Reference proteome</keyword>